<accession>A0A1P8K5H9</accession>
<dbReference type="eggNOG" id="ENOG502ZFTF">
    <property type="taxonomic scope" value="Bacteria"/>
</dbReference>
<dbReference type="AlphaFoldDB" id="A0A1P8K5H9"/>
<keyword evidence="2" id="KW-1185">Reference proteome</keyword>
<evidence type="ECO:0000313" key="1">
    <source>
        <dbReference type="EMBL" id="APW41275.1"/>
    </source>
</evidence>
<sequence>MAEWGVLLLLVLVLATVFVRQVRQVQGQAELAQIKSTLGALRTALVVAHLEATVATGRGNAQHAGMPAQRNPFLALASLPANYAGVATPEEMVALPGGSWVFDPVCACVGYHPMESDRLELPQGEQSLWFQISPPPGPLQLRAQMPYVWMGQVVD</sequence>
<evidence type="ECO:0000313" key="2">
    <source>
        <dbReference type="Proteomes" id="UP000186110"/>
    </source>
</evidence>
<proteinExistence type="predicted"/>
<organism evidence="1 2">
    <name type="scientific">Rhodoferax saidenbachensis</name>
    <dbReference type="NCBI Taxonomy" id="1484693"/>
    <lineage>
        <taxon>Bacteria</taxon>
        <taxon>Pseudomonadati</taxon>
        <taxon>Pseudomonadota</taxon>
        <taxon>Betaproteobacteria</taxon>
        <taxon>Burkholderiales</taxon>
        <taxon>Comamonadaceae</taxon>
        <taxon>Rhodoferax</taxon>
    </lineage>
</organism>
<protein>
    <submittedName>
        <fullName evidence="1">Uncharacterized protein</fullName>
    </submittedName>
</protein>
<dbReference type="KEGG" id="rsb:RS694_01100"/>
<dbReference type="EMBL" id="CP019239">
    <property type="protein sequence ID" value="APW41275.1"/>
    <property type="molecule type" value="Genomic_DNA"/>
</dbReference>
<gene>
    <name evidence="1" type="ORF">RS694_01100</name>
</gene>
<dbReference type="STRING" id="1484693.RS694_01100"/>
<dbReference type="Proteomes" id="UP000186110">
    <property type="component" value="Chromosome"/>
</dbReference>
<reference evidence="1 2" key="1">
    <citation type="submission" date="2017-01" db="EMBL/GenBank/DDBJ databases">
        <authorList>
            <person name="Mah S.A."/>
            <person name="Swanson W.J."/>
            <person name="Moy G.W."/>
            <person name="Vacquier V.D."/>
        </authorList>
    </citation>
    <scope>NUCLEOTIDE SEQUENCE [LARGE SCALE GENOMIC DNA]</scope>
    <source>
        <strain evidence="1 2">DSM 22694</strain>
    </source>
</reference>
<name>A0A1P8K5H9_9BURK</name>